<dbReference type="InterPro" id="IPR036179">
    <property type="entry name" value="Ig-like_dom_sf"/>
</dbReference>
<dbReference type="InterPro" id="IPR007110">
    <property type="entry name" value="Ig-like_dom"/>
</dbReference>
<dbReference type="Gene3D" id="2.60.40.10">
    <property type="entry name" value="Immunoglobulins"/>
    <property type="match status" value="3"/>
</dbReference>
<dbReference type="InterPro" id="IPR013783">
    <property type="entry name" value="Ig-like_fold"/>
</dbReference>
<dbReference type="InterPro" id="IPR003599">
    <property type="entry name" value="Ig_sub"/>
</dbReference>
<dbReference type="PANTHER" id="PTHR45080:SF33">
    <property type="entry name" value="IG-LIKE DOMAIN-CONTAINING PROTEIN"/>
    <property type="match status" value="1"/>
</dbReference>
<protein>
    <recommendedName>
        <fullName evidence="3">Ig-like domain-containing protein</fullName>
    </recommendedName>
</protein>
<dbReference type="InterPro" id="IPR013106">
    <property type="entry name" value="Ig_V-set"/>
</dbReference>
<dbReference type="Pfam" id="PF07686">
    <property type="entry name" value="V-set"/>
    <property type="match status" value="1"/>
</dbReference>
<reference evidence="4 5" key="1">
    <citation type="submission" date="2021-06" db="EMBL/GenBank/DDBJ databases">
        <title>A haploid diamondback moth (Plutella xylostella L.) genome assembly resolves 31 chromosomes and identifies a diamide resistance mutation.</title>
        <authorList>
            <person name="Ward C.M."/>
            <person name="Perry K.D."/>
            <person name="Baker G."/>
            <person name="Powis K."/>
            <person name="Heckel D.G."/>
            <person name="Baxter S.W."/>
        </authorList>
    </citation>
    <scope>NUCLEOTIDE SEQUENCE [LARGE SCALE GENOMIC DNA]</scope>
    <source>
        <strain evidence="4 5">LV</strain>
        <tissue evidence="4">Single pupa</tissue>
    </source>
</reference>
<accession>A0ABQ7PQM2</accession>
<feature type="region of interest" description="Disordered" evidence="2">
    <location>
        <begin position="29"/>
        <end position="79"/>
    </location>
</feature>
<dbReference type="InterPro" id="IPR013098">
    <property type="entry name" value="Ig_I-set"/>
</dbReference>
<dbReference type="Proteomes" id="UP000823941">
    <property type="component" value="Chromosome 31"/>
</dbReference>
<evidence type="ECO:0000313" key="5">
    <source>
        <dbReference type="Proteomes" id="UP000823941"/>
    </source>
</evidence>
<feature type="compositionally biased region" description="Acidic residues" evidence="2">
    <location>
        <begin position="57"/>
        <end position="76"/>
    </location>
</feature>
<dbReference type="SMART" id="SM00409">
    <property type="entry name" value="IG"/>
    <property type="match status" value="3"/>
</dbReference>
<dbReference type="EMBL" id="JAHIBW010000031">
    <property type="protein sequence ID" value="KAG7295281.1"/>
    <property type="molecule type" value="Genomic_DNA"/>
</dbReference>
<keyword evidence="5" id="KW-1185">Reference proteome</keyword>
<evidence type="ECO:0000313" key="4">
    <source>
        <dbReference type="EMBL" id="KAG7295281.1"/>
    </source>
</evidence>
<dbReference type="SUPFAM" id="SSF48726">
    <property type="entry name" value="Immunoglobulin"/>
    <property type="match status" value="3"/>
</dbReference>
<proteinExistence type="predicted"/>
<feature type="domain" description="Ig-like" evidence="3">
    <location>
        <begin position="272"/>
        <end position="362"/>
    </location>
</feature>
<dbReference type="PROSITE" id="PS50835">
    <property type="entry name" value="IG_LIKE"/>
    <property type="match status" value="3"/>
</dbReference>
<feature type="compositionally biased region" description="Basic and acidic residues" evidence="2">
    <location>
        <begin position="29"/>
        <end position="43"/>
    </location>
</feature>
<dbReference type="Pfam" id="PF07679">
    <property type="entry name" value="I-set"/>
    <property type="match status" value="1"/>
</dbReference>
<organism evidence="4 5">
    <name type="scientific">Plutella xylostella</name>
    <name type="common">Diamondback moth</name>
    <name type="synonym">Plutella maculipennis</name>
    <dbReference type="NCBI Taxonomy" id="51655"/>
    <lineage>
        <taxon>Eukaryota</taxon>
        <taxon>Metazoa</taxon>
        <taxon>Ecdysozoa</taxon>
        <taxon>Arthropoda</taxon>
        <taxon>Hexapoda</taxon>
        <taxon>Insecta</taxon>
        <taxon>Pterygota</taxon>
        <taxon>Neoptera</taxon>
        <taxon>Endopterygota</taxon>
        <taxon>Lepidoptera</taxon>
        <taxon>Glossata</taxon>
        <taxon>Ditrysia</taxon>
        <taxon>Yponomeutoidea</taxon>
        <taxon>Plutellidae</taxon>
        <taxon>Plutella</taxon>
    </lineage>
</organism>
<dbReference type="CDD" id="cd00096">
    <property type="entry name" value="Ig"/>
    <property type="match status" value="1"/>
</dbReference>
<evidence type="ECO:0000256" key="2">
    <source>
        <dbReference type="SAM" id="MobiDB-lite"/>
    </source>
</evidence>
<feature type="domain" description="Ig-like" evidence="3">
    <location>
        <begin position="91"/>
        <end position="171"/>
    </location>
</feature>
<dbReference type="InterPro" id="IPR003598">
    <property type="entry name" value="Ig_sub2"/>
</dbReference>
<dbReference type="InterPro" id="IPR050958">
    <property type="entry name" value="Cell_Adh-Cytoskel_Orgn"/>
</dbReference>
<name>A0ABQ7PQM2_PLUXY</name>
<evidence type="ECO:0000256" key="1">
    <source>
        <dbReference type="ARBA" id="ARBA00023319"/>
    </source>
</evidence>
<keyword evidence="1" id="KW-0393">Immunoglobulin domain</keyword>
<evidence type="ECO:0000259" key="3">
    <source>
        <dbReference type="PROSITE" id="PS50835"/>
    </source>
</evidence>
<dbReference type="SMART" id="SM00408">
    <property type="entry name" value="IGc2"/>
    <property type="match status" value="3"/>
</dbReference>
<feature type="domain" description="Ig-like" evidence="3">
    <location>
        <begin position="176"/>
        <end position="265"/>
    </location>
</feature>
<gene>
    <name evidence="4" type="ORF">JYU34_022285</name>
</gene>
<comment type="caution">
    <text evidence="4">The sequence shown here is derived from an EMBL/GenBank/DDBJ whole genome shotgun (WGS) entry which is preliminary data.</text>
</comment>
<sequence>MYGGIKVVWTPYTQHLYFTLNRRTRSINRQEARTHSIERREANPEVNYDDQPLSDAAADDDTQNDADQGDEEEDVNADIQNKGEDFKVGLGMTLRLPCVIQPSPKENEAVAFQWLKDGAPLFLGTQKMGAPDRMSIDRESQTDLIIADLQMSDAGKYKCDIFKQNIEHTVRFEFAPKIIQVTATNRGQVIEGSDMRITCNVSGSPPPKLIWSREDVAGENHGLSESDGEFTEDSVYIRGIRREQAGKYLCYADNNVGKPAVGSISIKVLGKPRVHVHKTIVNSAINVEAILQCSAHEEPPANIYWYKDGRRIEDSAEHRYSITVDGQHSNLTVVPVGDSDFGEFTCEAENQYGKHNRSIELVQSPVVEGLDAEGAKLSWTVHSHQPLEKIHLELRQLNGDGASKTLPIPIPSQKSHEYEIVYVIDDKELDLTPGKYEAMLTVKNQHSWSDRTGQAVIEIEGEPLSIQGASVYRGASTDGAFSLRPESVLLSTVIMYLLVRLF</sequence>
<dbReference type="PANTHER" id="PTHR45080">
    <property type="entry name" value="CONTACTIN 5"/>
    <property type="match status" value="1"/>
</dbReference>
<dbReference type="Pfam" id="PF13927">
    <property type="entry name" value="Ig_3"/>
    <property type="match status" value="1"/>
</dbReference>